<accession>A0A923KIA8</accession>
<evidence type="ECO:0000313" key="3">
    <source>
        <dbReference type="Proteomes" id="UP000634011"/>
    </source>
</evidence>
<proteinExistence type="predicted"/>
<protein>
    <recommendedName>
        <fullName evidence="1">Metallo-beta-lactamase domain-containing protein</fullName>
    </recommendedName>
</protein>
<dbReference type="SMART" id="SM00849">
    <property type="entry name" value="Lactamase_B"/>
    <property type="match status" value="1"/>
</dbReference>
<dbReference type="GO" id="GO:0050313">
    <property type="term" value="F:sulfur dioxygenase activity"/>
    <property type="evidence" value="ECO:0007669"/>
    <property type="project" value="TreeGrafter"/>
</dbReference>
<dbReference type="EMBL" id="JACOFV010000007">
    <property type="protein sequence ID" value="MBC3862347.1"/>
    <property type="molecule type" value="Genomic_DNA"/>
</dbReference>
<sequence length="199" mass="22555">MYFRVFHHQASGYASYLLGDMAAKEAVLIDPRISDIAVTAAILNDQKLRLTSLLFTHEHDQAKLSNVDIFQAYSAHFAKDMVVVPAGHKDFLTFGDERIKIIKTPGHMLKCQSYLWRDRLFCGDLLSVDICPHQPRPVSPADLWDSVTQKILLLPAETFLFTGHSTKAQFLSTILQQRLWHPWFSGTTRDAFLARIGSP</sequence>
<reference evidence="2" key="1">
    <citation type="submission" date="2020-08" db="EMBL/GenBank/DDBJ databases">
        <title>Novel species isolated from subtropical streams in China.</title>
        <authorList>
            <person name="Lu H."/>
        </authorList>
    </citation>
    <scope>NUCLEOTIDE SEQUENCE</scope>
    <source>
        <strain evidence="2">KACC 12607</strain>
    </source>
</reference>
<dbReference type="GO" id="GO:0070813">
    <property type="term" value="P:hydrogen sulfide metabolic process"/>
    <property type="evidence" value="ECO:0007669"/>
    <property type="project" value="TreeGrafter"/>
</dbReference>
<dbReference type="InterPro" id="IPR051682">
    <property type="entry name" value="Mito_Persulfide_Diox"/>
</dbReference>
<dbReference type="Proteomes" id="UP000634011">
    <property type="component" value="Unassembled WGS sequence"/>
</dbReference>
<dbReference type="InterPro" id="IPR036866">
    <property type="entry name" value="RibonucZ/Hydroxyglut_hydro"/>
</dbReference>
<gene>
    <name evidence="2" type="ORF">H8K32_09580</name>
</gene>
<dbReference type="Gene3D" id="3.60.15.10">
    <property type="entry name" value="Ribonuclease Z/Hydroxyacylglutathione hydrolase-like"/>
    <property type="match status" value="1"/>
</dbReference>
<evidence type="ECO:0000313" key="2">
    <source>
        <dbReference type="EMBL" id="MBC3862347.1"/>
    </source>
</evidence>
<dbReference type="InterPro" id="IPR001279">
    <property type="entry name" value="Metallo-B-lactamas"/>
</dbReference>
<dbReference type="PANTHER" id="PTHR43084:SF1">
    <property type="entry name" value="PERSULFIDE DIOXYGENASE ETHE1, MITOCHONDRIAL"/>
    <property type="match status" value="1"/>
</dbReference>
<organism evidence="2 3">
    <name type="scientific">Undibacterium jejuense</name>
    <dbReference type="NCBI Taxonomy" id="1344949"/>
    <lineage>
        <taxon>Bacteria</taxon>
        <taxon>Pseudomonadati</taxon>
        <taxon>Pseudomonadota</taxon>
        <taxon>Betaproteobacteria</taxon>
        <taxon>Burkholderiales</taxon>
        <taxon>Oxalobacteraceae</taxon>
        <taxon>Undibacterium</taxon>
    </lineage>
</organism>
<keyword evidence="3" id="KW-1185">Reference proteome</keyword>
<dbReference type="SUPFAM" id="SSF56281">
    <property type="entry name" value="Metallo-hydrolase/oxidoreductase"/>
    <property type="match status" value="1"/>
</dbReference>
<evidence type="ECO:0000259" key="1">
    <source>
        <dbReference type="SMART" id="SM00849"/>
    </source>
</evidence>
<feature type="domain" description="Metallo-beta-lactamase" evidence="1">
    <location>
        <begin position="12"/>
        <end position="164"/>
    </location>
</feature>
<name>A0A923KIA8_9BURK</name>
<dbReference type="GO" id="GO:0006749">
    <property type="term" value="P:glutathione metabolic process"/>
    <property type="evidence" value="ECO:0007669"/>
    <property type="project" value="TreeGrafter"/>
</dbReference>
<comment type="caution">
    <text evidence="2">The sequence shown here is derived from an EMBL/GenBank/DDBJ whole genome shotgun (WGS) entry which is preliminary data.</text>
</comment>
<dbReference type="AlphaFoldDB" id="A0A923KIA8"/>
<dbReference type="PANTHER" id="PTHR43084">
    <property type="entry name" value="PERSULFIDE DIOXYGENASE ETHE1"/>
    <property type="match status" value="1"/>
</dbReference>